<dbReference type="EMBL" id="ADBJ01000008">
    <property type="protein sequence ID" value="EFA85070.1"/>
    <property type="molecule type" value="Genomic_DNA"/>
</dbReference>
<dbReference type="InParanoid" id="D3B196"/>
<keyword evidence="1" id="KW-1133">Transmembrane helix</keyword>
<organism evidence="2 3">
    <name type="scientific">Heterostelium pallidum (strain ATCC 26659 / Pp 5 / PN500)</name>
    <name type="common">Cellular slime mold</name>
    <name type="synonym">Polysphondylium pallidum</name>
    <dbReference type="NCBI Taxonomy" id="670386"/>
    <lineage>
        <taxon>Eukaryota</taxon>
        <taxon>Amoebozoa</taxon>
        <taxon>Evosea</taxon>
        <taxon>Eumycetozoa</taxon>
        <taxon>Dictyostelia</taxon>
        <taxon>Acytosteliales</taxon>
        <taxon>Acytosteliaceae</taxon>
        <taxon>Heterostelium</taxon>
    </lineage>
</organism>
<evidence type="ECO:0000256" key="1">
    <source>
        <dbReference type="SAM" id="Phobius"/>
    </source>
</evidence>
<accession>D3B196</accession>
<sequence length="168" mass="18736">MKVDSIVIAKVLTAGAIASFAAVSWKVYLLDVPKFFEDLKESSAKSLKSFTEMYKQTSPVQITLSVIGTLSSLYVAYKTKDRRWLMVTSLAALPASFTIAWLGPQVNEKLFKLEENSDKGEVADTEQVETLLTKWKYAHLGRAVVPTIALAALYSLKPFKHCFCHLKN</sequence>
<keyword evidence="1" id="KW-0472">Membrane</keyword>
<feature type="transmembrane region" description="Helical" evidence="1">
    <location>
        <begin position="58"/>
        <end position="77"/>
    </location>
</feature>
<dbReference type="RefSeq" id="XP_020437180.1">
    <property type="nucleotide sequence ID" value="XM_020573063.1"/>
</dbReference>
<dbReference type="OMA" id="RWALFTI"/>
<dbReference type="Pfam" id="PF08592">
    <property type="entry name" value="Anthrone_oxy"/>
    <property type="match status" value="1"/>
</dbReference>
<comment type="caution">
    <text evidence="2">The sequence shown here is derived from an EMBL/GenBank/DDBJ whole genome shotgun (WGS) entry which is preliminary data.</text>
</comment>
<keyword evidence="3" id="KW-1185">Reference proteome</keyword>
<evidence type="ECO:0000313" key="2">
    <source>
        <dbReference type="EMBL" id="EFA85070.1"/>
    </source>
</evidence>
<proteinExistence type="predicted"/>
<evidence type="ECO:0000313" key="3">
    <source>
        <dbReference type="Proteomes" id="UP000001396"/>
    </source>
</evidence>
<feature type="transmembrane region" description="Helical" evidence="1">
    <location>
        <begin position="7"/>
        <end position="28"/>
    </location>
</feature>
<reference evidence="2 3" key="1">
    <citation type="journal article" date="2011" name="Genome Res.">
        <title>Phylogeny-wide analysis of social amoeba genomes highlights ancient origins for complex intercellular communication.</title>
        <authorList>
            <person name="Heidel A.J."/>
            <person name="Lawal H.M."/>
            <person name="Felder M."/>
            <person name="Schilde C."/>
            <person name="Helps N.R."/>
            <person name="Tunggal B."/>
            <person name="Rivero F."/>
            <person name="John U."/>
            <person name="Schleicher M."/>
            <person name="Eichinger L."/>
            <person name="Platzer M."/>
            <person name="Noegel A.A."/>
            <person name="Schaap P."/>
            <person name="Gloeckner G."/>
        </authorList>
    </citation>
    <scope>NUCLEOTIDE SEQUENCE [LARGE SCALE GENOMIC DNA]</scope>
    <source>
        <strain evidence="3">ATCC 26659 / Pp 5 / PN500</strain>
    </source>
</reference>
<evidence type="ECO:0008006" key="4">
    <source>
        <dbReference type="Google" id="ProtNLM"/>
    </source>
</evidence>
<protein>
    <recommendedName>
        <fullName evidence="4">DUF1772 domain-containing protein</fullName>
    </recommendedName>
</protein>
<gene>
    <name evidence="2" type="ORF">PPL_02067</name>
</gene>
<name>D3B196_HETP5</name>
<dbReference type="Proteomes" id="UP000001396">
    <property type="component" value="Unassembled WGS sequence"/>
</dbReference>
<dbReference type="AlphaFoldDB" id="D3B196"/>
<feature type="transmembrane region" description="Helical" evidence="1">
    <location>
        <begin position="84"/>
        <end position="103"/>
    </location>
</feature>
<dbReference type="GeneID" id="31357593"/>
<dbReference type="InterPro" id="IPR013901">
    <property type="entry name" value="Anthrone_oxy"/>
</dbReference>
<keyword evidence="1" id="KW-0812">Transmembrane</keyword>